<feature type="domain" description="GB1/RHD3-type G" evidence="11">
    <location>
        <begin position="39"/>
        <end position="266"/>
    </location>
</feature>
<keyword evidence="1 8" id="KW-0812">Transmembrane</keyword>
<keyword evidence="5 8" id="KW-1133">Transmembrane helix</keyword>
<evidence type="ECO:0000256" key="6">
    <source>
        <dbReference type="ARBA" id="ARBA00023134"/>
    </source>
</evidence>
<feature type="topological domain" description="Cytoplasmic" evidence="8">
    <location>
        <begin position="731"/>
        <end position="800"/>
    </location>
</feature>
<dbReference type="AlphaFoldDB" id="A0A9P6TIL7"/>
<feature type="binding site" evidence="8">
    <location>
        <begin position="49"/>
        <end position="56"/>
    </location>
    <ligand>
        <name>GTP</name>
        <dbReference type="ChEBI" id="CHEBI:37565"/>
    </ligand>
</feature>
<keyword evidence="13" id="KW-1185">Reference proteome</keyword>
<dbReference type="GO" id="GO:0003924">
    <property type="term" value="F:GTPase activity"/>
    <property type="evidence" value="ECO:0007669"/>
    <property type="project" value="UniProtKB-UniRule"/>
</dbReference>
<keyword evidence="2 8" id="KW-0547">Nucleotide-binding</keyword>
<dbReference type="Gene3D" id="3.40.50.300">
    <property type="entry name" value="P-loop containing nucleotide triphosphate hydrolases"/>
    <property type="match status" value="1"/>
</dbReference>
<keyword evidence="6 8" id="KW-0342">GTP-binding</keyword>
<dbReference type="SUPFAM" id="SSF52540">
    <property type="entry name" value="P-loop containing nucleoside triphosphate hydrolases"/>
    <property type="match status" value="1"/>
</dbReference>
<evidence type="ECO:0000256" key="5">
    <source>
        <dbReference type="ARBA" id="ARBA00022989"/>
    </source>
</evidence>
<dbReference type="OrthoDB" id="1597724at2759"/>
<evidence type="ECO:0000256" key="8">
    <source>
        <dbReference type="HAMAP-Rule" id="MF_03109"/>
    </source>
</evidence>
<dbReference type="Proteomes" id="UP000886653">
    <property type="component" value="Unassembled WGS sequence"/>
</dbReference>
<dbReference type="CDD" id="cd01851">
    <property type="entry name" value="GBP"/>
    <property type="match status" value="1"/>
</dbReference>
<dbReference type="FunFam" id="3.40.50.300:FF:000727">
    <property type="entry name" value="Protein SEY1 homolog"/>
    <property type="match status" value="1"/>
</dbReference>
<evidence type="ECO:0000256" key="2">
    <source>
        <dbReference type="ARBA" id="ARBA00022741"/>
    </source>
</evidence>
<dbReference type="Pfam" id="PF20428">
    <property type="entry name" value="Sey1_3HB"/>
    <property type="match status" value="1"/>
</dbReference>
<keyword evidence="3 8" id="KW-0378">Hydrolase</keyword>
<dbReference type="GO" id="GO:0005789">
    <property type="term" value="C:endoplasmic reticulum membrane"/>
    <property type="evidence" value="ECO:0007669"/>
    <property type="project" value="UniProtKB-SubCell"/>
</dbReference>
<evidence type="ECO:0000313" key="13">
    <source>
        <dbReference type="Proteomes" id="UP000886653"/>
    </source>
</evidence>
<feature type="compositionally biased region" description="Acidic residues" evidence="9">
    <location>
        <begin position="791"/>
        <end position="800"/>
    </location>
</feature>
<organism evidence="12 13">
    <name type="scientific">Cronartium quercuum f. sp. fusiforme G11</name>
    <dbReference type="NCBI Taxonomy" id="708437"/>
    <lineage>
        <taxon>Eukaryota</taxon>
        <taxon>Fungi</taxon>
        <taxon>Dikarya</taxon>
        <taxon>Basidiomycota</taxon>
        <taxon>Pucciniomycotina</taxon>
        <taxon>Pucciniomycetes</taxon>
        <taxon>Pucciniales</taxon>
        <taxon>Coleosporiaceae</taxon>
        <taxon>Cronartium</taxon>
    </lineage>
</organism>
<dbReference type="InterPro" id="IPR046758">
    <property type="entry name" value="Sey1/RHD3-like_3HB"/>
</dbReference>
<comment type="subcellular location">
    <subcellularLocation>
        <location evidence="8">Endoplasmic reticulum membrane</location>
        <topology evidence="8">Multi-pass membrane protein</topology>
    </subcellularLocation>
    <text evidence="8">Enriched in the cortical ER. Concentrated in punctae along the ER tubules.</text>
</comment>
<dbReference type="InterPro" id="IPR008803">
    <property type="entry name" value="RHD3/Sey1"/>
</dbReference>
<protein>
    <recommendedName>
        <fullName evidence="11">GB1/RHD3-type G domain-containing protein</fullName>
    </recommendedName>
</protein>
<evidence type="ECO:0000256" key="10">
    <source>
        <dbReference type="SAM" id="Phobius"/>
    </source>
</evidence>
<feature type="transmembrane region" description="Helical" evidence="10">
    <location>
        <begin position="702"/>
        <end position="726"/>
    </location>
</feature>
<dbReference type="PANTHER" id="PTHR45923">
    <property type="entry name" value="PROTEIN SEY1"/>
    <property type="match status" value="1"/>
</dbReference>
<evidence type="ECO:0000313" key="12">
    <source>
        <dbReference type="EMBL" id="KAG0151928.1"/>
    </source>
</evidence>
<feature type="compositionally biased region" description="Polar residues" evidence="9">
    <location>
        <begin position="760"/>
        <end position="772"/>
    </location>
</feature>
<dbReference type="GO" id="GO:0005525">
    <property type="term" value="F:GTP binding"/>
    <property type="evidence" value="ECO:0007669"/>
    <property type="project" value="UniProtKB-UniRule"/>
</dbReference>
<accession>A0A9P6TIL7</accession>
<evidence type="ECO:0000256" key="1">
    <source>
        <dbReference type="ARBA" id="ARBA00022692"/>
    </source>
</evidence>
<sequence>MNTNQHSQDTERLQVIGEDQKFTNHLSQSIKDWGILDKGFNYDLVAVFGSQSSGKSTLLNRVFGTTFDVMDETDRRQTTKGIWMCKGKDMDVLVMDVEGADGRERGEDQDFERKAALFSMASSEVIIINLWEHQVGLYQGANMGLLKTVFEVDLALFQANKSKLSTTTHKSGYDKTNLFFVIRDHIGITPLSNLEKTITGDLNRIWDGLAKPEGTENSRITDYFDLSFTTLAHKILQPDNFDKGVEDLRLRFNDKNHPNYIFKPIYHKRIPADGLAQYMSGIWDAVVTNKDLDLPTQQELLAQFRCDEIGLNSFNQFLELLKEIKKDIEIGTILKELGHQMEEARQKSLASFDLAASRYHSGVYQRKRLELLNKMNTNLSPIFLSQLKNLTKLIIQNFKNKLSSSLKSETNSDTIKNDFGEVVNEHKEEAINEFEREANSLILKDTDWNYEESILQLKEELTVISNQFKIDEMKKVVNSIEKKLKKEMNEIIEINLSNSKLNLNMWDMVLDQFQKSIKKSIEIYLNKTQSFSCTEEENSKTINLIKKKTWISLRQKIDEQTTDTILLIKLKLSFEEKFRYDLNGIPKVWKPDDDIDTAFRLAKDETLALVPLYGEIKPFDKTLLNYIPTNSIDSNDEMDSNDFDFNSSTSILSITKQDEIKNRFKKELDAYYLEAKRSLVSSISQIPYWMYGVIGILGWNEFLAVISSPIYFVTLLILASTVYLIFKMNMQGPVLAIGYGIYNETSKVAKEKLTEYFNDPSLSQRPPLNDTKNSLDSRSSPSSKISIKKEEEEDIELRQL</sequence>
<dbReference type="PANTHER" id="PTHR45923:SF2">
    <property type="entry name" value="PROTEIN SEY1"/>
    <property type="match status" value="1"/>
</dbReference>
<name>A0A9P6TIL7_9BASI</name>
<dbReference type="GO" id="GO:0016320">
    <property type="term" value="P:endoplasmic reticulum membrane fusion"/>
    <property type="evidence" value="ECO:0007669"/>
    <property type="project" value="TreeGrafter"/>
</dbReference>
<keyword evidence="7 8" id="KW-0472">Membrane</keyword>
<dbReference type="EMBL" id="MU167210">
    <property type="protein sequence ID" value="KAG0151928.1"/>
    <property type="molecule type" value="Genomic_DNA"/>
</dbReference>
<dbReference type="Pfam" id="PF05879">
    <property type="entry name" value="RHD3_GTPase"/>
    <property type="match status" value="1"/>
</dbReference>
<proteinExistence type="inferred from homology"/>
<feature type="compositionally biased region" description="Low complexity" evidence="9">
    <location>
        <begin position="774"/>
        <end position="785"/>
    </location>
</feature>
<evidence type="ECO:0000259" key="11">
    <source>
        <dbReference type="PROSITE" id="PS51715"/>
    </source>
</evidence>
<comment type="similarity">
    <text evidence="8">Belongs to the TRAFAC class dynamin-like GTPase superfamily. GB1/RHD3 GTPase family. RHD3 subfamily.</text>
</comment>
<evidence type="ECO:0000256" key="7">
    <source>
        <dbReference type="ARBA" id="ARBA00023136"/>
    </source>
</evidence>
<feature type="topological domain" description="Lumenal" evidence="8">
    <location>
        <begin position="707"/>
        <end position="709"/>
    </location>
</feature>
<feature type="topological domain" description="Cytoplasmic" evidence="8">
    <location>
        <begin position="1"/>
        <end position="685"/>
    </location>
</feature>
<feature type="region of interest" description="Disordered" evidence="9">
    <location>
        <begin position="758"/>
        <end position="800"/>
    </location>
</feature>
<gene>
    <name evidence="8" type="primary">SEY1</name>
    <name evidence="12" type="ORF">CROQUDRAFT_650502</name>
</gene>
<dbReference type="HAMAP" id="MF_03109">
    <property type="entry name" value="Sey1"/>
    <property type="match status" value="1"/>
</dbReference>
<evidence type="ECO:0000256" key="9">
    <source>
        <dbReference type="SAM" id="MobiDB-lite"/>
    </source>
</evidence>
<reference evidence="12" key="1">
    <citation type="submission" date="2013-11" db="EMBL/GenBank/DDBJ databases">
        <title>Genome sequence of the fusiform rust pathogen reveals effectors for host alternation and coevolution with pine.</title>
        <authorList>
            <consortium name="DOE Joint Genome Institute"/>
            <person name="Smith K."/>
            <person name="Pendleton A."/>
            <person name="Kubisiak T."/>
            <person name="Anderson C."/>
            <person name="Salamov A."/>
            <person name="Aerts A."/>
            <person name="Riley R."/>
            <person name="Clum A."/>
            <person name="Lindquist E."/>
            <person name="Ence D."/>
            <person name="Campbell M."/>
            <person name="Kronenberg Z."/>
            <person name="Feau N."/>
            <person name="Dhillon B."/>
            <person name="Hamelin R."/>
            <person name="Burleigh J."/>
            <person name="Smith J."/>
            <person name="Yandell M."/>
            <person name="Nelson C."/>
            <person name="Grigoriev I."/>
            <person name="Davis J."/>
        </authorList>
    </citation>
    <scope>NUCLEOTIDE SEQUENCE</scope>
    <source>
        <strain evidence="12">G11</strain>
    </source>
</reference>
<dbReference type="PROSITE" id="PS51715">
    <property type="entry name" value="G_GB1_RHD3"/>
    <property type="match status" value="1"/>
</dbReference>
<comment type="caution">
    <text evidence="12">The sequence shown here is derived from an EMBL/GenBank/DDBJ whole genome shotgun (WGS) entry which is preliminary data.</text>
</comment>
<dbReference type="InterPro" id="IPR030386">
    <property type="entry name" value="G_GB1_RHD3_dom"/>
</dbReference>
<keyword evidence="4 8" id="KW-0256">Endoplasmic reticulum</keyword>
<evidence type="ECO:0000256" key="3">
    <source>
        <dbReference type="ARBA" id="ARBA00022801"/>
    </source>
</evidence>
<dbReference type="InterPro" id="IPR027417">
    <property type="entry name" value="P-loop_NTPase"/>
</dbReference>
<evidence type="ECO:0000256" key="4">
    <source>
        <dbReference type="ARBA" id="ARBA00022824"/>
    </source>
</evidence>